<evidence type="ECO:0000313" key="3">
    <source>
        <dbReference type="Proteomes" id="UP000266673"/>
    </source>
</evidence>
<feature type="region of interest" description="Disordered" evidence="1">
    <location>
        <begin position="1"/>
        <end position="21"/>
    </location>
</feature>
<gene>
    <name evidence="2" type="ORF">C2G38_2230986</name>
</gene>
<keyword evidence="3" id="KW-1185">Reference proteome</keyword>
<reference evidence="2 3" key="1">
    <citation type="submission" date="2018-06" db="EMBL/GenBank/DDBJ databases">
        <title>Comparative genomics reveals the genomic features of Rhizophagus irregularis, R. cerebriforme, R. diaphanum and Gigaspora rosea, and their symbiotic lifestyle signature.</title>
        <authorList>
            <person name="Morin E."/>
            <person name="San Clemente H."/>
            <person name="Chen E.C.H."/>
            <person name="De La Providencia I."/>
            <person name="Hainaut M."/>
            <person name="Kuo A."/>
            <person name="Kohler A."/>
            <person name="Murat C."/>
            <person name="Tang N."/>
            <person name="Roy S."/>
            <person name="Loubradou J."/>
            <person name="Henrissat B."/>
            <person name="Grigoriev I.V."/>
            <person name="Corradi N."/>
            <person name="Roux C."/>
            <person name="Martin F.M."/>
        </authorList>
    </citation>
    <scope>NUCLEOTIDE SEQUENCE [LARGE SCALE GENOMIC DNA]</scope>
    <source>
        <strain evidence="2 3">DAOM 194757</strain>
    </source>
</reference>
<organism evidence="2 3">
    <name type="scientific">Gigaspora rosea</name>
    <dbReference type="NCBI Taxonomy" id="44941"/>
    <lineage>
        <taxon>Eukaryota</taxon>
        <taxon>Fungi</taxon>
        <taxon>Fungi incertae sedis</taxon>
        <taxon>Mucoromycota</taxon>
        <taxon>Glomeromycotina</taxon>
        <taxon>Glomeromycetes</taxon>
        <taxon>Diversisporales</taxon>
        <taxon>Gigasporaceae</taxon>
        <taxon>Gigaspora</taxon>
    </lineage>
</organism>
<dbReference type="STRING" id="44941.A0A397TWU9"/>
<evidence type="ECO:0000313" key="2">
    <source>
        <dbReference type="EMBL" id="RIB01388.1"/>
    </source>
</evidence>
<dbReference type="EMBL" id="QKWP01003151">
    <property type="protein sequence ID" value="RIB01388.1"/>
    <property type="molecule type" value="Genomic_DNA"/>
</dbReference>
<protein>
    <submittedName>
        <fullName evidence="2">Uncharacterized protein</fullName>
    </submittedName>
</protein>
<dbReference type="InterPro" id="IPR036188">
    <property type="entry name" value="FAD/NAD-bd_sf"/>
</dbReference>
<sequence length="269" mass="30539">MDRGPLRPVQKTGSDRGPCRTVTSLVQTPGSISQNLLNNNQIVEDLDNEDKLNNFFQDLEDKEYYNSYEIAQKHFDDIDQTFDFKHKYVEISCENLVLYDEELYGPFSAVNGLYGLENDSTNKRPTILIVGAGICRLSLYQSIRKNLGQQFNVKIFERENGPEGVASLFYCTPPEVQAHFPETMPGPVPKEHGKLGRELLRLPQPKFKSAYEIVPIKHILKGKWSFGIDPLFVPPWIGDAAHAMNPTLGLSVNYPLQDAELLIKELLKR</sequence>
<dbReference type="Proteomes" id="UP000266673">
    <property type="component" value="Unassembled WGS sequence"/>
</dbReference>
<dbReference type="AlphaFoldDB" id="A0A397TWU9"/>
<evidence type="ECO:0000256" key="1">
    <source>
        <dbReference type="SAM" id="MobiDB-lite"/>
    </source>
</evidence>
<proteinExistence type="predicted"/>
<accession>A0A397TWU9</accession>
<name>A0A397TWU9_9GLOM</name>
<dbReference type="Gene3D" id="3.50.50.60">
    <property type="entry name" value="FAD/NAD(P)-binding domain"/>
    <property type="match status" value="1"/>
</dbReference>
<comment type="caution">
    <text evidence="2">The sequence shown here is derived from an EMBL/GenBank/DDBJ whole genome shotgun (WGS) entry which is preliminary data.</text>
</comment>
<dbReference type="OrthoDB" id="655030at2759"/>